<dbReference type="AlphaFoldDB" id="A0AAN4VP31"/>
<accession>A0AAN4VP31</accession>
<evidence type="ECO:0000313" key="2">
    <source>
        <dbReference type="Proteomes" id="UP000886943"/>
    </source>
</evidence>
<organism evidence="1 2">
    <name type="scientific">Bifidobacterium adolescentis</name>
    <dbReference type="NCBI Taxonomy" id="1680"/>
    <lineage>
        <taxon>Bacteria</taxon>
        <taxon>Bacillati</taxon>
        <taxon>Actinomycetota</taxon>
        <taxon>Actinomycetes</taxon>
        <taxon>Bifidobacteriales</taxon>
        <taxon>Bifidobacteriaceae</taxon>
        <taxon>Bifidobacterium</taxon>
    </lineage>
</organism>
<reference evidence="1" key="1">
    <citation type="submission" date="2021-08" db="EMBL/GenBank/DDBJ databases">
        <title>Draft genome sequence of the GABA producer Bifidobacterium adolescentis 4-2, isolated from healthy human feces.</title>
        <authorList>
            <person name="Altaib H."/>
            <person name="Niwa R."/>
            <person name="Abe M."/>
            <person name="Suzuki T."/>
        </authorList>
    </citation>
    <scope>NUCLEOTIDE SEQUENCE</scope>
    <source>
        <strain evidence="1">4-2</strain>
    </source>
</reference>
<name>A0AAN4VP31_BIFAD</name>
<sequence length="173" mass="19831">MDREMGYRNMLAVEELASQGKLTVTHKGARSFDFAQYALLSRMAWLTADWPLDKAAKEKHMLPRTYASGWLKIAIDWGMTLPQSMDELVAIGNEPRNPKREQLAYNRIGKIAKKLEAAGLIKCLRKGNVQRKNNAVWLLTIGSPEENAEVEAYVRQHMYLCFLPTFCPRFIEK</sequence>
<proteinExistence type="predicted"/>
<comment type="caution">
    <text evidence="1">The sequence shown here is derived from an EMBL/GenBank/DDBJ whole genome shotgun (WGS) entry which is preliminary data.</text>
</comment>
<gene>
    <name evidence="1" type="ORF">BIFAD42_19920</name>
</gene>
<protein>
    <submittedName>
        <fullName evidence="1">Uncharacterized protein</fullName>
    </submittedName>
</protein>
<evidence type="ECO:0000313" key="1">
    <source>
        <dbReference type="EMBL" id="GJD15008.1"/>
    </source>
</evidence>
<dbReference type="Proteomes" id="UP000886943">
    <property type="component" value="Unassembled WGS sequence"/>
</dbReference>
<dbReference type="RefSeq" id="WP_223896067.1">
    <property type="nucleotide sequence ID" value="NZ_BPPZ01000018.1"/>
</dbReference>
<dbReference type="EMBL" id="BPPZ01000018">
    <property type="protein sequence ID" value="GJD15008.1"/>
    <property type="molecule type" value="Genomic_DNA"/>
</dbReference>